<evidence type="ECO:0000259" key="18">
    <source>
        <dbReference type="PROSITE" id="PS50076"/>
    </source>
</evidence>
<dbReference type="GO" id="GO:0031207">
    <property type="term" value="C:Sec62/Sec63 complex"/>
    <property type="evidence" value="ECO:0007669"/>
    <property type="project" value="TreeGrafter"/>
</dbReference>
<evidence type="ECO:0000256" key="7">
    <source>
        <dbReference type="ARBA" id="ARBA00022927"/>
    </source>
</evidence>
<dbReference type="Gene3D" id="1.10.3380.10">
    <property type="entry name" value="Sec63 N-terminal domain-like domain"/>
    <property type="match status" value="1"/>
</dbReference>
<dbReference type="AlphaFoldDB" id="A0A673W0Q5"/>
<gene>
    <name evidence="19" type="primary">SEC63</name>
    <name evidence="19" type="synonym">sec63</name>
</gene>
<name>A0A673W0Q5_SALTR</name>
<dbReference type="InterPro" id="IPR004179">
    <property type="entry name" value="Sec63-dom"/>
</dbReference>
<dbReference type="GO" id="GO:0008320">
    <property type="term" value="F:protein transmembrane transporter activity"/>
    <property type="evidence" value="ECO:0007669"/>
    <property type="project" value="TreeGrafter"/>
</dbReference>
<evidence type="ECO:0000256" key="9">
    <source>
        <dbReference type="ARBA" id="ARBA00023054"/>
    </source>
</evidence>
<dbReference type="SUPFAM" id="SSF81296">
    <property type="entry name" value="E set domains"/>
    <property type="match status" value="1"/>
</dbReference>
<dbReference type="CDD" id="cd06257">
    <property type="entry name" value="DnaJ"/>
    <property type="match status" value="1"/>
</dbReference>
<evidence type="ECO:0000256" key="16">
    <source>
        <dbReference type="SAM" id="MobiDB-lite"/>
    </source>
</evidence>
<evidence type="ECO:0000256" key="12">
    <source>
        <dbReference type="ARBA" id="ARBA00059604"/>
    </source>
</evidence>
<keyword evidence="20" id="KW-1185">Reference proteome</keyword>
<feature type="transmembrane region" description="Helical" evidence="17">
    <location>
        <begin position="15"/>
        <end position="35"/>
    </location>
</feature>
<dbReference type="SUPFAM" id="SSF46565">
    <property type="entry name" value="Chaperone J-domain"/>
    <property type="match status" value="1"/>
</dbReference>
<dbReference type="Ensembl" id="ENSSTUT00000001956.1">
    <property type="protein sequence ID" value="ENSSTUP00000001816.1"/>
    <property type="gene ID" value="ENSSTUG00000000871.1"/>
</dbReference>
<dbReference type="Pfam" id="PF02889">
    <property type="entry name" value="Sec63"/>
    <property type="match status" value="2"/>
</dbReference>
<feature type="compositionally biased region" description="Basic residues" evidence="16">
    <location>
        <begin position="470"/>
        <end position="488"/>
    </location>
</feature>
<accession>A0A673W0Q5</accession>
<reference evidence="19" key="2">
    <citation type="submission" date="2025-08" db="UniProtKB">
        <authorList>
            <consortium name="Ensembl"/>
        </authorList>
    </citation>
    <scope>IDENTIFICATION</scope>
</reference>
<keyword evidence="11" id="KW-0143">Chaperone</keyword>
<evidence type="ECO:0000256" key="13">
    <source>
        <dbReference type="ARBA" id="ARBA00064072"/>
    </source>
</evidence>
<evidence type="ECO:0000256" key="4">
    <source>
        <dbReference type="ARBA" id="ARBA00022692"/>
    </source>
</evidence>
<keyword evidence="2" id="KW-0813">Transport</keyword>
<evidence type="ECO:0000256" key="11">
    <source>
        <dbReference type="ARBA" id="ARBA00023186"/>
    </source>
</evidence>
<dbReference type="GO" id="GO:0006614">
    <property type="term" value="P:SRP-dependent cotranslational protein targeting to membrane"/>
    <property type="evidence" value="ECO:0007669"/>
    <property type="project" value="TreeGrafter"/>
</dbReference>
<evidence type="ECO:0000256" key="1">
    <source>
        <dbReference type="ARBA" id="ARBA00004477"/>
    </source>
</evidence>
<keyword evidence="5" id="KW-0677">Repeat</keyword>
<organism evidence="19 20">
    <name type="scientific">Salmo trutta</name>
    <name type="common">Brown trout</name>
    <dbReference type="NCBI Taxonomy" id="8032"/>
    <lineage>
        <taxon>Eukaryota</taxon>
        <taxon>Metazoa</taxon>
        <taxon>Chordata</taxon>
        <taxon>Craniata</taxon>
        <taxon>Vertebrata</taxon>
        <taxon>Euteleostomi</taxon>
        <taxon>Actinopterygii</taxon>
        <taxon>Neopterygii</taxon>
        <taxon>Teleostei</taxon>
        <taxon>Protacanthopterygii</taxon>
        <taxon>Salmoniformes</taxon>
        <taxon>Salmonidae</taxon>
        <taxon>Salmoninae</taxon>
        <taxon>Salmo</taxon>
    </lineage>
</organism>
<dbReference type="SMART" id="SM00271">
    <property type="entry name" value="DnaJ"/>
    <property type="match status" value="1"/>
</dbReference>
<feature type="compositionally biased region" description="Basic and acidic residues" evidence="16">
    <location>
        <begin position="515"/>
        <end position="543"/>
    </location>
</feature>
<dbReference type="InterPro" id="IPR035892">
    <property type="entry name" value="C2_domain_sf"/>
</dbReference>
<dbReference type="FunFam" id="1.10.150.20:FF:000022">
    <property type="entry name" value="translocation protein SEC63 homolog"/>
    <property type="match status" value="1"/>
</dbReference>
<keyword evidence="4 17" id="KW-0812">Transmembrane</keyword>
<reference evidence="19" key="3">
    <citation type="submission" date="2025-09" db="UniProtKB">
        <authorList>
            <consortium name="Ensembl"/>
        </authorList>
    </citation>
    <scope>IDENTIFICATION</scope>
</reference>
<dbReference type="PANTHER" id="PTHR24075">
    <property type="entry name" value="SEC63 DOMAIN-CONTAINING"/>
    <property type="match status" value="1"/>
</dbReference>
<dbReference type="InterPro" id="IPR036869">
    <property type="entry name" value="J_dom_sf"/>
</dbReference>
<dbReference type="InterPro" id="IPR014756">
    <property type="entry name" value="Ig_E-set"/>
</dbReference>
<dbReference type="Proteomes" id="UP000472277">
    <property type="component" value="Chromosome 1"/>
</dbReference>
<dbReference type="FunFam" id="1.10.287.110:FF:000032">
    <property type="entry name" value="Translocation protein SEC63 homolog"/>
    <property type="match status" value="1"/>
</dbReference>
<evidence type="ECO:0000256" key="15">
    <source>
        <dbReference type="ARBA" id="ARBA00076384"/>
    </source>
</evidence>
<sequence length="681" mass="77930">MAGQQFQYDDSGNTFFYFLTSFVGLIVIPATYYLWPRDQNAEQLRLKSLRKVHGRCLWYRLRLMKAQQSIIPTLKKAALLFGWAVFLLLAYKVSKLDREYQEYNPYEVLGLDQGASVSEIKKQYRLLSLKFHPDKGGDEDLFMRIAKAHSALTNDESRQNWETYGNPDGPRATSFGIALPAWIVDSKNSMLVCIFPVRFYPPVVYSLLSYLATVTKWLSMVLTAAFEFDPRSNKEATIRPTDNIQVPQLIRELGNINVKKKEPPFCYPYSLKARVLVMAHLARMEVSDDIEEDQRFVVRKSPALLQEMVNVGCQLTMMANSRGGFHAPRLVSIENCMKLTQMIVQGLQESKSPLLQLPHFEEEHLRYCVSKKYKVRSLQDLVSLKDSDRRSMLRFLGEEKYDEVMAVLASFPSITMDTKLQVLDDEDSNNITAGSIVTVTVTLTRKRMAVREGWRNGGKTKAKVWQNKTKAAKKTKQSKKKKLTKKKPLPLPAAKAKQANGSVVAVAKEDEEDGSDKGSESEEGEGNKDSPSERDEESDKQSDTEQDEIAGDDEEEWEALQQSIQRRERALLETKSKVTHPVYSLYYPEEKHEWWWLYIADRKDQTLVSMPYHVCTLKDTEEVELKFPAPSKTGNYQYSVILRSDSYLGLDQIRPLKVRCYNSRVCVCVCVCCDCVCCVVL</sequence>
<comment type="function">
    <text evidence="12">Mediates cotranslational and post-translational transport of certain precursor polypeptides across endoplasmic reticulum (ER). Proposed to play an auxiliary role in recognition of precursors with short and apolar signal peptides. May cooperate with SEC62 and HSPA5/BiP to facilitate targeting of small presecretory proteins into the SEC61 channel-forming translocon complex, triggering channel opening for polypeptide translocation to the ER lumen. Required for efficient PKD1/Polycystin-1 biogenesis and trafficking to the plasma membrane of the primary cilia.</text>
</comment>
<dbReference type="Gene3D" id="1.10.287.110">
    <property type="entry name" value="DnaJ domain"/>
    <property type="match status" value="1"/>
</dbReference>
<dbReference type="GeneTree" id="ENSGT00390000001965"/>
<keyword evidence="8 17" id="KW-1133">Transmembrane helix</keyword>
<protein>
    <recommendedName>
        <fullName evidence="14">Translocation protein SEC63 homolog</fullName>
    </recommendedName>
    <alternativeName>
        <fullName evidence="15">DnaJ homolog subfamily C member 23</fullName>
    </alternativeName>
</protein>
<evidence type="ECO:0000256" key="14">
    <source>
        <dbReference type="ARBA" id="ARBA00071950"/>
    </source>
</evidence>
<evidence type="ECO:0000256" key="8">
    <source>
        <dbReference type="ARBA" id="ARBA00022989"/>
    </source>
</evidence>
<dbReference type="PANTHER" id="PTHR24075:SF0">
    <property type="entry name" value="TRANSLOCATION PROTEIN SEC63 HOMOLOG"/>
    <property type="match status" value="1"/>
</dbReference>
<keyword evidence="7" id="KW-0653">Protein transport</keyword>
<evidence type="ECO:0000256" key="17">
    <source>
        <dbReference type="SAM" id="Phobius"/>
    </source>
</evidence>
<feature type="domain" description="J" evidence="18">
    <location>
        <begin position="104"/>
        <end position="165"/>
    </location>
</feature>
<reference evidence="19" key="1">
    <citation type="submission" date="2021-04" db="EMBL/GenBank/DDBJ databases">
        <authorList>
            <consortium name="Wellcome Sanger Institute Data Sharing"/>
        </authorList>
    </citation>
    <scope>NUCLEOTIDE SEQUENCE [LARGE SCALE GENOMIC DNA]</scope>
</reference>
<evidence type="ECO:0000313" key="19">
    <source>
        <dbReference type="Ensembl" id="ENSSTUP00000001816.1"/>
    </source>
</evidence>
<dbReference type="FunFam" id="1.10.3380.10:FF:000003">
    <property type="entry name" value="SEC63 homolog, protein translocation regulator"/>
    <property type="match status" value="1"/>
</dbReference>
<dbReference type="GO" id="GO:0007399">
    <property type="term" value="P:nervous system development"/>
    <property type="evidence" value="ECO:0007669"/>
    <property type="project" value="UniProtKB-ARBA"/>
</dbReference>
<comment type="subunit">
    <text evidence="13">The ER translocon complex consists of channel-forming core components SEC61A1, SEC61B and SEC61G and different auxiliary components such as SEC62 and SEC63.</text>
</comment>
<evidence type="ECO:0000313" key="20">
    <source>
        <dbReference type="Proteomes" id="UP000472277"/>
    </source>
</evidence>
<proteinExistence type="predicted"/>
<keyword evidence="9" id="KW-0175">Coiled coil</keyword>
<feature type="region of interest" description="Disordered" evidence="16">
    <location>
        <begin position="452"/>
        <end position="562"/>
    </location>
</feature>
<dbReference type="Pfam" id="PF00226">
    <property type="entry name" value="DnaJ"/>
    <property type="match status" value="1"/>
</dbReference>
<evidence type="ECO:0000256" key="10">
    <source>
        <dbReference type="ARBA" id="ARBA00023136"/>
    </source>
</evidence>
<dbReference type="SUPFAM" id="SSF158702">
    <property type="entry name" value="Sec63 N-terminal domain-like"/>
    <property type="match status" value="1"/>
</dbReference>
<dbReference type="InterPro" id="IPR001623">
    <property type="entry name" value="DnaJ_domain"/>
</dbReference>
<dbReference type="Gene3D" id="1.10.150.20">
    <property type="entry name" value="5' to 3' exonuclease, C-terminal subdomain"/>
    <property type="match status" value="1"/>
</dbReference>
<dbReference type="SMART" id="SM00973">
    <property type="entry name" value="Sec63"/>
    <property type="match status" value="1"/>
</dbReference>
<feature type="compositionally biased region" description="Acidic residues" evidence="16">
    <location>
        <begin position="544"/>
        <end position="558"/>
    </location>
</feature>
<feature type="transmembrane region" description="Helical" evidence="17">
    <location>
        <begin position="70"/>
        <end position="91"/>
    </location>
</feature>
<keyword evidence="3" id="KW-0597">Phosphoprotein</keyword>
<dbReference type="GO" id="GO:0006620">
    <property type="term" value="P:post-translational protein targeting to endoplasmic reticulum membrane"/>
    <property type="evidence" value="ECO:0007669"/>
    <property type="project" value="UniProtKB-ARBA"/>
</dbReference>
<evidence type="ECO:0000256" key="6">
    <source>
        <dbReference type="ARBA" id="ARBA00022824"/>
    </source>
</evidence>
<comment type="subcellular location">
    <subcellularLocation>
        <location evidence="1">Endoplasmic reticulum membrane</location>
        <topology evidence="1">Multi-pass membrane protein</topology>
    </subcellularLocation>
</comment>
<keyword evidence="6" id="KW-0256">Endoplasmic reticulum</keyword>
<keyword evidence="10 17" id="KW-0472">Membrane</keyword>
<dbReference type="PROSITE" id="PS50076">
    <property type="entry name" value="DNAJ_2"/>
    <property type="match status" value="1"/>
</dbReference>
<evidence type="ECO:0000256" key="5">
    <source>
        <dbReference type="ARBA" id="ARBA00022737"/>
    </source>
</evidence>
<evidence type="ECO:0000256" key="2">
    <source>
        <dbReference type="ARBA" id="ARBA00022448"/>
    </source>
</evidence>
<dbReference type="Gene3D" id="2.60.40.150">
    <property type="entry name" value="C2 domain"/>
    <property type="match status" value="1"/>
</dbReference>
<dbReference type="PRINTS" id="PR00625">
    <property type="entry name" value="JDOMAIN"/>
</dbReference>
<dbReference type="GO" id="GO:0003723">
    <property type="term" value="F:RNA binding"/>
    <property type="evidence" value="ECO:0007669"/>
    <property type="project" value="TreeGrafter"/>
</dbReference>
<evidence type="ECO:0000256" key="3">
    <source>
        <dbReference type="ARBA" id="ARBA00022553"/>
    </source>
</evidence>